<dbReference type="GO" id="GO:0005576">
    <property type="term" value="C:extracellular region"/>
    <property type="evidence" value="ECO:0007669"/>
    <property type="project" value="UniProtKB-SubCell"/>
</dbReference>
<sequence length="351" mass="38067">MVFAGALAALSLLPLGALAHLRIAHPSMYGFNVSYHTFDYDNRPEVPLQYMSFQQWWFHNHIQYPPHDGDVFEFPAGGSATIEIGCNKGWTSYFASDDGRTDLRDGSGKACGGSAPDSAVHAASFSDVTGCGIGIVDKANVNDIKPEDFAIFSANHTCPWFTCNVFHVPADMPACSEGVCHCAWFWIHSPNSGGEQMFMNAFKCKITNTKPTAKKIGKPQLARRCGHDPVLNRNGDPKNCTVGPQQPLYWLQNERNNMFEGYYDPPFYNGLYGYKNGAQDNIFVDAQGNSEGSSGSTTTTTKPAAQATTTTKAATTTTAKSTTTTAKNGNVQSGSNTSPNTLTTTTKAKHW</sequence>
<dbReference type="HOGENOM" id="CLU_030284_3_0_1"/>
<comment type="cofactor">
    <cofactor evidence="1">
        <name>Cu(2+)</name>
        <dbReference type="ChEBI" id="CHEBI:29036"/>
    </cofactor>
</comment>
<dbReference type="STRING" id="1051891.A0A0C3QI01"/>
<keyword evidence="10" id="KW-0325">Glycoprotein</keyword>
<evidence type="ECO:0000256" key="2">
    <source>
        <dbReference type="ARBA" id="ARBA00004613"/>
    </source>
</evidence>
<keyword evidence="6" id="KW-0560">Oxidoreductase</keyword>
<evidence type="ECO:0000256" key="13">
    <source>
        <dbReference type="SAM" id="SignalP"/>
    </source>
</evidence>
<dbReference type="Proteomes" id="UP000054248">
    <property type="component" value="Unassembled WGS sequence"/>
</dbReference>
<evidence type="ECO:0000256" key="12">
    <source>
        <dbReference type="SAM" id="MobiDB-lite"/>
    </source>
</evidence>
<evidence type="ECO:0000256" key="8">
    <source>
        <dbReference type="ARBA" id="ARBA00023033"/>
    </source>
</evidence>
<feature type="compositionally biased region" description="Low complexity" evidence="12">
    <location>
        <begin position="335"/>
        <end position="351"/>
    </location>
</feature>
<keyword evidence="4" id="KW-0479">Metal-binding</keyword>
<dbReference type="AlphaFoldDB" id="A0A0C3QI01"/>
<name>A0A0C3QI01_9AGAM</name>
<feature type="compositionally biased region" description="Polar residues" evidence="12">
    <location>
        <begin position="287"/>
        <end position="296"/>
    </location>
</feature>
<keyword evidence="5 13" id="KW-0732">Signal</keyword>
<evidence type="ECO:0000256" key="10">
    <source>
        <dbReference type="ARBA" id="ARBA00023180"/>
    </source>
</evidence>
<organism evidence="14 15">
    <name type="scientific">Tulasnella calospora MUT 4182</name>
    <dbReference type="NCBI Taxonomy" id="1051891"/>
    <lineage>
        <taxon>Eukaryota</taxon>
        <taxon>Fungi</taxon>
        <taxon>Dikarya</taxon>
        <taxon>Basidiomycota</taxon>
        <taxon>Agaricomycotina</taxon>
        <taxon>Agaricomycetes</taxon>
        <taxon>Cantharellales</taxon>
        <taxon>Tulasnellaceae</taxon>
        <taxon>Tulasnella</taxon>
    </lineage>
</organism>
<dbReference type="GO" id="GO:0046872">
    <property type="term" value="F:metal ion binding"/>
    <property type="evidence" value="ECO:0007669"/>
    <property type="project" value="UniProtKB-KW"/>
</dbReference>
<reference evidence="14 15" key="1">
    <citation type="submission" date="2014-04" db="EMBL/GenBank/DDBJ databases">
        <authorList>
            <consortium name="DOE Joint Genome Institute"/>
            <person name="Kuo A."/>
            <person name="Girlanda M."/>
            <person name="Perotto S."/>
            <person name="Kohler A."/>
            <person name="Nagy L.G."/>
            <person name="Floudas D."/>
            <person name="Copeland A."/>
            <person name="Barry K.W."/>
            <person name="Cichocki N."/>
            <person name="Veneault-Fourrey C."/>
            <person name="LaButti K."/>
            <person name="Lindquist E.A."/>
            <person name="Lipzen A."/>
            <person name="Lundell T."/>
            <person name="Morin E."/>
            <person name="Murat C."/>
            <person name="Sun H."/>
            <person name="Tunlid A."/>
            <person name="Henrissat B."/>
            <person name="Grigoriev I.V."/>
            <person name="Hibbett D.S."/>
            <person name="Martin F."/>
            <person name="Nordberg H.P."/>
            <person name="Cantor M.N."/>
            <person name="Hua S.X."/>
        </authorList>
    </citation>
    <scope>NUCLEOTIDE SEQUENCE [LARGE SCALE GENOMIC DNA]</scope>
    <source>
        <strain evidence="14 15">MUT 4182</strain>
    </source>
</reference>
<evidence type="ECO:0000256" key="4">
    <source>
        <dbReference type="ARBA" id="ARBA00022723"/>
    </source>
</evidence>
<feature type="chain" id="PRO_5002180737" description="Lytic polysaccharide monooxygenase" evidence="13">
    <location>
        <begin position="20"/>
        <end position="351"/>
    </location>
</feature>
<evidence type="ECO:0000313" key="15">
    <source>
        <dbReference type="Proteomes" id="UP000054248"/>
    </source>
</evidence>
<accession>A0A0C3QI01</accession>
<proteinExistence type="inferred from homology"/>
<evidence type="ECO:0000256" key="7">
    <source>
        <dbReference type="ARBA" id="ARBA00023008"/>
    </source>
</evidence>
<dbReference type="EMBL" id="KN822961">
    <property type="protein sequence ID" value="KIO31600.1"/>
    <property type="molecule type" value="Genomic_DNA"/>
</dbReference>
<evidence type="ECO:0000256" key="1">
    <source>
        <dbReference type="ARBA" id="ARBA00001973"/>
    </source>
</evidence>
<feature type="compositionally biased region" description="Low complexity" evidence="12">
    <location>
        <begin position="297"/>
        <end position="327"/>
    </location>
</feature>
<dbReference type="Pfam" id="PF22810">
    <property type="entry name" value="LPMO_AA14"/>
    <property type="match status" value="1"/>
</dbReference>
<evidence type="ECO:0008006" key="16">
    <source>
        <dbReference type="Google" id="ProtNLM"/>
    </source>
</evidence>
<comment type="similarity">
    <text evidence="11">Belongs to the polysaccharide monooxygenase AA14 family.</text>
</comment>
<protein>
    <recommendedName>
        <fullName evidence="16">Lytic polysaccharide monooxygenase</fullName>
    </recommendedName>
</protein>
<keyword evidence="3" id="KW-0964">Secreted</keyword>
<gene>
    <name evidence="14" type="ORF">M407DRAFT_67766</name>
</gene>
<keyword evidence="7" id="KW-0186">Copper</keyword>
<comment type="subcellular location">
    <subcellularLocation>
        <location evidence="2">Secreted</location>
    </subcellularLocation>
</comment>
<evidence type="ECO:0000256" key="3">
    <source>
        <dbReference type="ARBA" id="ARBA00022525"/>
    </source>
</evidence>
<feature type="region of interest" description="Disordered" evidence="12">
    <location>
        <begin position="285"/>
        <end position="351"/>
    </location>
</feature>
<dbReference type="InterPro" id="IPR054497">
    <property type="entry name" value="LPMO_AA14"/>
</dbReference>
<feature type="signal peptide" evidence="13">
    <location>
        <begin position="1"/>
        <end position="19"/>
    </location>
</feature>
<keyword evidence="8" id="KW-0503">Monooxygenase</keyword>
<keyword evidence="15" id="KW-1185">Reference proteome</keyword>
<dbReference type="GO" id="GO:0004497">
    <property type="term" value="F:monooxygenase activity"/>
    <property type="evidence" value="ECO:0007669"/>
    <property type="project" value="UniProtKB-KW"/>
</dbReference>
<evidence type="ECO:0000256" key="6">
    <source>
        <dbReference type="ARBA" id="ARBA00023002"/>
    </source>
</evidence>
<evidence type="ECO:0000313" key="14">
    <source>
        <dbReference type="EMBL" id="KIO31600.1"/>
    </source>
</evidence>
<evidence type="ECO:0000256" key="9">
    <source>
        <dbReference type="ARBA" id="ARBA00023157"/>
    </source>
</evidence>
<keyword evidence="9" id="KW-1015">Disulfide bond</keyword>
<reference evidence="15" key="2">
    <citation type="submission" date="2015-01" db="EMBL/GenBank/DDBJ databases">
        <title>Evolutionary Origins and Diversification of the Mycorrhizal Mutualists.</title>
        <authorList>
            <consortium name="DOE Joint Genome Institute"/>
            <consortium name="Mycorrhizal Genomics Consortium"/>
            <person name="Kohler A."/>
            <person name="Kuo A."/>
            <person name="Nagy L.G."/>
            <person name="Floudas D."/>
            <person name="Copeland A."/>
            <person name="Barry K.W."/>
            <person name="Cichocki N."/>
            <person name="Veneault-Fourrey C."/>
            <person name="LaButti K."/>
            <person name="Lindquist E.A."/>
            <person name="Lipzen A."/>
            <person name="Lundell T."/>
            <person name="Morin E."/>
            <person name="Murat C."/>
            <person name="Riley R."/>
            <person name="Ohm R."/>
            <person name="Sun H."/>
            <person name="Tunlid A."/>
            <person name="Henrissat B."/>
            <person name="Grigoriev I.V."/>
            <person name="Hibbett D.S."/>
            <person name="Martin F."/>
        </authorList>
    </citation>
    <scope>NUCLEOTIDE SEQUENCE [LARGE SCALE GENOMIC DNA]</scope>
    <source>
        <strain evidence="15">MUT 4182</strain>
    </source>
</reference>
<evidence type="ECO:0000256" key="11">
    <source>
        <dbReference type="ARBA" id="ARBA00046340"/>
    </source>
</evidence>
<dbReference type="OrthoDB" id="2019572at2759"/>
<evidence type="ECO:0000256" key="5">
    <source>
        <dbReference type="ARBA" id="ARBA00022729"/>
    </source>
</evidence>